<protein>
    <submittedName>
        <fullName evidence="1">Uncharacterized protein</fullName>
    </submittedName>
</protein>
<organism evidence="1 2">
    <name type="scientific">Novipirellula herctigrandis</name>
    <dbReference type="NCBI Taxonomy" id="2527986"/>
    <lineage>
        <taxon>Bacteria</taxon>
        <taxon>Pseudomonadati</taxon>
        <taxon>Planctomycetota</taxon>
        <taxon>Planctomycetia</taxon>
        <taxon>Pirellulales</taxon>
        <taxon>Pirellulaceae</taxon>
        <taxon>Novipirellula</taxon>
    </lineage>
</organism>
<keyword evidence="2" id="KW-1185">Reference proteome</keyword>
<dbReference type="EMBL" id="SJPJ01000001">
    <property type="protein sequence ID" value="TWT83757.1"/>
    <property type="molecule type" value="Genomic_DNA"/>
</dbReference>
<evidence type="ECO:0000313" key="2">
    <source>
        <dbReference type="Proteomes" id="UP000315010"/>
    </source>
</evidence>
<dbReference type="Proteomes" id="UP000315010">
    <property type="component" value="Unassembled WGS sequence"/>
</dbReference>
<sequence length="114" mass="13491">MAQQYFDRLTASIPFVELGNPRLLKQTYWRKPTWLVFHGWIGRRFGSDQRHSEHQSALSEFAVCRKWPKAFGHERRSAMLEKEPSLRSKRDCIVSFLYLRLLSCQHDADLHLAC</sequence>
<proteinExistence type="predicted"/>
<dbReference type="AlphaFoldDB" id="A0A5C5Z9I0"/>
<gene>
    <name evidence="1" type="ORF">CA13_52280</name>
</gene>
<reference evidence="1 2" key="1">
    <citation type="submission" date="2019-02" db="EMBL/GenBank/DDBJ databases">
        <title>Deep-cultivation of Planctomycetes and their phenomic and genomic characterization uncovers novel biology.</title>
        <authorList>
            <person name="Wiegand S."/>
            <person name="Jogler M."/>
            <person name="Boedeker C."/>
            <person name="Pinto D."/>
            <person name="Vollmers J."/>
            <person name="Rivas-Marin E."/>
            <person name="Kohn T."/>
            <person name="Peeters S.H."/>
            <person name="Heuer A."/>
            <person name="Rast P."/>
            <person name="Oberbeckmann S."/>
            <person name="Bunk B."/>
            <person name="Jeske O."/>
            <person name="Meyerdierks A."/>
            <person name="Storesund J.E."/>
            <person name="Kallscheuer N."/>
            <person name="Luecker S."/>
            <person name="Lage O.M."/>
            <person name="Pohl T."/>
            <person name="Merkel B.J."/>
            <person name="Hornburger P."/>
            <person name="Mueller R.-W."/>
            <person name="Bruemmer F."/>
            <person name="Labrenz M."/>
            <person name="Spormann A.M."/>
            <person name="Op Den Camp H."/>
            <person name="Overmann J."/>
            <person name="Amann R."/>
            <person name="Jetten M.S.M."/>
            <person name="Mascher T."/>
            <person name="Medema M.H."/>
            <person name="Devos D.P."/>
            <person name="Kaster A.-K."/>
            <person name="Ovreas L."/>
            <person name="Rohde M."/>
            <person name="Galperin M.Y."/>
            <person name="Jogler C."/>
        </authorList>
    </citation>
    <scope>NUCLEOTIDE SEQUENCE [LARGE SCALE GENOMIC DNA]</scope>
    <source>
        <strain evidence="1 2">CA13</strain>
    </source>
</reference>
<name>A0A5C5Z9I0_9BACT</name>
<accession>A0A5C5Z9I0</accession>
<comment type="caution">
    <text evidence="1">The sequence shown here is derived from an EMBL/GenBank/DDBJ whole genome shotgun (WGS) entry which is preliminary data.</text>
</comment>
<evidence type="ECO:0000313" key="1">
    <source>
        <dbReference type="EMBL" id="TWT83757.1"/>
    </source>
</evidence>